<name>A0A1S1V436_9FIRM</name>
<evidence type="ECO:0000256" key="1">
    <source>
        <dbReference type="PROSITE-ProRule" id="PRU00285"/>
    </source>
</evidence>
<keyword evidence="4" id="KW-0346">Stress response</keyword>
<proteinExistence type="inferred from homology"/>
<evidence type="ECO:0000313" key="4">
    <source>
        <dbReference type="EMBL" id="OHW61362.1"/>
    </source>
</evidence>
<protein>
    <submittedName>
        <fullName evidence="4">18 kDa heat shock protein</fullName>
    </submittedName>
</protein>
<dbReference type="STRING" id="39480.EUAN_22120"/>
<evidence type="ECO:0000259" key="3">
    <source>
        <dbReference type="PROSITE" id="PS01031"/>
    </source>
</evidence>
<dbReference type="InterPro" id="IPR002068">
    <property type="entry name" value="A-crystallin/Hsp20_dom"/>
</dbReference>
<sequence length="146" mass="17103">MKNLMPFNKKSKELSTRFEDFYDLMEDFFSDSSIPKRVIGKDFKMDVQDLEKEYVVEAELPGAKKEEVNVELRENRLKISFKKEEQLEDEGKNYIHKERRTSSMERSIYLPDSKAEGVSAKLENGVLTIKVQKETESSNKVKIEIE</sequence>
<dbReference type="Pfam" id="PF00011">
    <property type="entry name" value="HSP20"/>
    <property type="match status" value="1"/>
</dbReference>
<dbReference type="InterPro" id="IPR031107">
    <property type="entry name" value="Small_HSP"/>
</dbReference>
<feature type="domain" description="SHSP" evidence="3">
    <location>
        <begin position="36"/>
        <end position="146"/>
    </location>
</feature>
<evidence type="ECO:0000256" key="2">
    <source>
        <dbReference type="RuleBase" id="RU003616"/>
    </source>
</evidence>
<dbReference type="Gene3D" id="2.60.40.790">
    <property type="match status" value="1"/>
</dbReference>
<dbReference type="InterPro" id="IPR008978">
    <property type="entry name" value="HSP20-like_chaperone"/>
</dbReference>
<comment type="caution">
    <text evidence="4">The sequence shown here is derived from an EMBL/GenBank/DDBJ whole genome shotgun (WGS) entry which is preliminary data.</text>
</comment>
<dbReference type="RefSeq" id="WP_071064446.1">
    <property type="nucleotide sequence ID" value="NZ_MKIE01000014.1"/>
</dbReference>
<accession>A0A1S1V436</accession>
<dbReference type="Proteomes" id="UP000180254">
    <property type="component" value="Unassembled WGS sequence"/>
</dbReference>
<comment type="similarity">
    <text evidence="1 2">Belongs to the small heat shock protein (HSP20) family.</text>
</comment>
<keyword evidence="5" id="KW-1185">Reference proteome</keyword>
<dbReference type="CDD" id="cd06471">
    <property type="entry name" value="ACD_LpsHSP_like"/>
    <property type="match status" value="1"/>
</dbReference>
<reference evidence="4 5" key="1">
    <citation type="submission" date="2016-09" db="EMBL/GenBank/DDBJ databases">
        <title>Genome sequence of Eubacterium angustum.</title>
        <authorList>
            <person name="Poehlein A."/>
            <person name="Daniel R."/>
        </authorList>
    </citation>
    <scope>NUCLEOTIDE SEQUENCE [LARGE SCALE GENOMIC DNA]</scope>
    <source>
        <strain evidence="4 5">DSM 1989</strain>
    </source>
</reference>
<dbReference type="AlphaFoldDB" id="A0A1S1V436"/>
<dbReference type="SUPFAM" id="SSF49764">
    <property type="entry name" value="HSP20-like chaperones"/>
    <property type="match status" value="1"/>
</dbReference>
<evidence type="ECO:0000313" key="5">
    <source>
        <dbReference type="Proteomes" id="UP000180254"/>
    </source>
</evidence>
<gene>
    <name evidence="4" type="ORF">EUAN_22120</name>
</gene>
<organism evidence="4 5">
    <name type="scientific">Andreesenia angusta</name>
    <dbReference type="NCBI Taxonomy" id="39480"/>
    <lineage>
        <taxon>Bacteria</taxon>
        <taxon>Bacillati</taxon>
        <taxon>Bacillota</taxon>
        <taxon>Tissierellia</taxon>
        <taxon>Tissierellales</taxon>
        <taxon>Gottschalkiaceae</taxon>
        <taxon>Andreesenia</taxon>
    </lineage>
</organism>
<dbReference type="PANTHER" id="PTHR11527">
    <property type="entry name" value="HEAT-SHOCK PROTEIN 20 FAMILY MEMBER"/>
    <property type="match status" value="1"/>
</dbReference>
<dbReference type="EMBL" id="MKIE01000014">
    <property type="protein sequence ID" value="OHW61362.1"/>
    <property type="molecule type" value="Genomic_DNA"/>
</dbReference>
<dbReference type="PROSITE" id="PS01031">
    <property type="entry name" value="SHSP"/>
    <property type="match status" value="1"/>
</dbReference>
<dbReference type="OrthoDB" id="9811615at2"/>